<dbReference type="Gene3D" id="3.30.565.10">
    <property type="entry name" value="Histidine kinase-like ATPase, C-terminal domain"/>
    <property type="match status" value="1"/>
</dbReference>
<evidence type="ECO:0000256" key="4">
    <source>
        <dbReference type="ARBA" id="ARBA00022679"/>
    </source>
</evidence>
<evidence type="ECO:0000256" key="7">
    <source>
        <dbReference type="SAM" id="Coils"/>
    </source>
</evidence>
<dbReference type="EC" id="2.7.13.3" evidence="2"/>
<dbReference type="Gene3D" id="3.40.50.2300">
    <property type="match status" value="1"/>
</dbReference>
<evidence type="ECO:0000259" key="9">
    <source>
        <dbReference type="PROSITE" id="PS50109"/>
    </source>
</evidence>
<sequence length="1276" mass="138808">MITNSGHTAFARIFAEMDNRIQMNTTAFVQDTAACLPTSETTGTTLDRQIRERRRVKELLRYFQPFEVPVRSEGKPVIGSDITLTALAQLATLRLGCQRSFISLIDNTKQYILAEATQTVSLVSEDVYEKENDELSFGQTVLDFATGVCPGTLACFTSLDSSMDVSSTYLKTSRSYYVMNDMSMLEGYAGRSYVRGWPYMRFYAEVPIRSPSGTCIGTICVVDNKGREGLDMRGIRILGEIANTVMDHLELCVSKIQQNQAERMIAGLGQFIEGRASVYESSTRTRARDIKQELLSAKEQAENELGSESEILSIKGPENLWSTVRSSQDIHASENTAGTGIAQEAERGPRPRLFHNESTFSATTANTTSLSTPATEDFPGSPFALAEEQSVENSTTNLASTPKGAAGKMPGSETDDSFDVPNQPLKSVEAIMFRAANLIREAVELDGVAFFDPRSADGRLLTDPLASDEGTSKQSMALDDSTNQEHQEVSRDSSQLPSKIMSCSPKRMPDHSDDIAMSEEILRTLLKQFPSGGLVTFDSQGMVGAESLTSLVGVSRSPSIFHQDSFAFDNTEISGEALLHIFPGITSLMIYSFRDSMRDQCVAHCIAWTSDPARVLRRQDFTYIASFSNSVIAELSRIEAIAADKAKSTFISSISHELRSPLHGIMASMEILRDLTFDAAFQELFGTIESCGSTLLDTIDNVLAFSQSSKHSTEQGGKLLSNPLQSANAPDSAVDLETLVEDVTSICLSGVQFRMIADGSAGPKPKYGAKDSSKWEGVVVICDLSPGDWLFKTNAAVWKRVILNLVGNALKYTSSGTIVVELRQEIMEEETPGALSETSVQRSPSIERSSKTHSTLTRKRSKTISNVHSNGPRRVVRLSVKDSGKGMSQDYLANYLFKPFHQENPLAPGTGLGLSIVERLIHSIGGKLNVTSEEGVGTEIVAEVPMSPPRGHLVKSSSQLLSIPIANLGILSLNPIEDSVGTATGILPSDSKALVALSSAITRYAAASNLVPTSVDSIDSSSADILFIQDSQYRLLDISRILALRKPVIVLCKEPLRTHEYASTKPTNVVLLSNPFGPRKFQQAIDACLDLRRRLLETDLVIHIPNARGQPLTHRSRTATPTPDNSGIMSSSIGQVKEAGPSLLLVEDNPINLKLLVTSIKRLGLPFTTATNGIEAVEAYKSSSMQILLIFMDVQMPLMDGIEASRQIRAHEKQNDLPRSVIVALTALDSPDAKQAALDSGVDMFFTKPVSVKKLKELVMQHYNSSDISSPTSGTG</sequence>
<dbReference type="PROSITE" id="PS50109">
    <property type="entry name" value="HIS_KIN"/>
    <property type="match status" value="1"/>
</dbReference>
<dbReference type="PANTHER" id="PTHR43047">
    <property type="entry name" value="TWO-COMPONENT HISTIDINE PROTEIN KINASE"/>
    <property type="match status" value="1"/>
</dbReference>
<proteinExistence type="predicted"/>
<dbReference type="InterPro" id="IPR005467">
    <property type="entry name" value="His_kinase_dom"/>
</dbReference>
<dbReference type="CDD" id="cd00082">
    <property type="entry name" value="HisKA"/>
    <property type="match status" value="1"/>
</dbReference>
<dbReference type="SUPFAM" id="SSF52172">
    <property type="entry name" value="CheY-like"/>
    <property type="match status" value="1"/>
</dbReference>
<keyword evidence="4" id="KW-0808">Transferase</keyword>
<dbReference type="PROSITE" id="PS50110">
    <property type="entry name" value="RESPONSE_REGULATORY"/>
    <property type="match status" value="1"/>
</dbReference>
<keyword evidence="12" id="KW-1185">Reference proteome</keyword>
<evidence type="ECO:0000256" key="2">
    <source>
        <dbReference type="ARBA" id="ARBA00012438"/>
    </source>
</evidence>
<feature type="compositionally biased region" description="Polar residues" evidence="8">
    <location>
        <begin position="391"/>
        <end position="400"/>
    </location>
</feature>
<evidence type="ECO:0000256" key="6">
    <source>
        <dbReference type="PROSITE-ProRule" id="PRU00169"/>
    </source>
</evidence>
<dbReference type="SMART" id="SM00387">
    <property type="entry name" value="HATPase_c"/>
    <property type="match status" value="1"/>
</dbReference>
<evidence type="ECO:0000256" key="5">
    <source>
        <dbReference type="ARBA" id="ARBA00022777"/>
    </source>
</evidence>
<feature type="coiled-coil region" evidence="7">
    <location>
        <begin position="284"/>
        <end position="311"/>
    </location>
</feature>
<dbReference type="CDD" id="cd17546">
    <property type="entry name" value="REC_hyHK_CKI1_RcsC-like"/>
    <property type="match status" value="1"/>
</dbReference>
<dbReference type="SUPFAM" id="SSF55874">
    <property type="entry name" value="ATPase domain of HSP90 chaperone/DNA topoisomerase II/histidine kinase"/>
    <property type="match status" value="1"/>
</dbReference>
<gene>
    <name evidence="11" type="ORF">VTL71DRAFT_15418</name>
</gene>
<dbReference type="Proteomes" id="UP001595075">
    <property type="component" value="Unassembled WGS sequence"/>
</dbReference>
<keyword evidence="7" id="KW-0175">Coiled coil</keyword>
<dbReference type="InterPro" id="IPR003661">
    <property type="entry name" value="HisK_dim/P_dom"/>
</dbReference>
<feature type="modified residue" description="4-aspartylphosphate" evidence="6">
    <location>
        <position position="1193"/>
    </location>
</feature>
<dbReference type="InterPro" id="IPR003594">
    <property type="entry name" value="HATPase_dom"/>
</dbReference>
<feature type="region of interest" description="Disordered" evidence="8">
    <location>
        <begin position="830"/>
        <end position="868"/>
    </location>
</feature>
<feature type="compositionally biased region" description="Low complexity" evidence="8">
    <location>
        <begin position="358"/>
        <end position="375"/>
    </location>
</feature>
<keyword evidence="5" id="KW-0418">Kinase</keyword>
<dbReference type="SMART" id="SM00388">
    <property type="entry name" value="HisKA"/>
    <property type="match status" value="1"/>
</dbReference>
<evidence type="ECO:0000313" key="11">
    <source>
        <dbReference type="EMBL" id="KAL2069080.1"/>
    </source>
</evidence>
<feature type="domain" description="Response regulatory" evidence="10">
    <location>
        <begin position="1142"/>
        <end position="1263"/>
    </location>
</feature>
<comment type="catalytic activity">
    <reaction evidence="1">
        <text>ATP + protein L-histidine = ADP + protein N-phospho-L-histidine.</text>
        <dbReference type="EC" id="2.7.13.3"/>
    </reaction>
</comment>
<comment type="caution">
    <text evidence="11">The sequence shown here is derived from an EMBL/GenBank/DDBJ whole genome shotgun (WGS) entry which is preliminary data.</text>
</comment>
<name>A0ABR4CGJ3_9HELO</name>
<feature type="compositionally biased region" description="Polar residues" evidence="8">
    <location>
        <begin position="836"/>
        <end position="855"/>
    </location>
</feature>
<evidence type="ECO:0000256" key="1">
    <source>
        <dbReference type="ARBA" id="ARBA00000085"/>
    </source>
</evidence>
<accession>A0ABR4CGJ3</accession>
<dbReference type="Pfam" id="PF00072">
    <property type="entry name" value="Response_reg"/>
    <property type="match status" value="1"/>
</dbReference>
<dbReference type="PANTHER" id="PTHR43047:SF72">
    <property type="entry name" value="OSMOSENSING HISTIDINE PROTEIN KINASE SLN1"/>
    <property type="match status" value="1"/>
</dbReference>
<feature type="domain" description="Histidine kinase" evidence="9">
    <location>
        <begin position="653"/>
        <end position="948"/>
    </location>
</feature>
<organism evidence="11 12">
    <name type="scientific">Oculimacula yallundae</name>
    <dbReference type="NCBI Taxonomy" id="86028"/>
    <lineage>
        <taxon>Eukaryota</taxon>
        <taxon>Fungi</taxon>
        <taxon>Dikarya</taxon>
        <taxon>Ascomycota</taxon>
        <taxon>Pezizomycotina</taxon>
        <taxon>Leotiomycetes</taxon>
        <taxon>Helotiales</taxon>
        <taxon>Ploettnerulaceae</taxon>
        <taxon>Oculimacula</taxon>
    </lineage>
</organism>
<feature type="region of interest" description="Disordered" evidence="8">
    <location>
        <begin position="461"/>
        <end position="510"/>
    </location>
</feature>
<evidence type="ECO:0000259" key="10">
    <source>
        <dbReference type="PROSITE" id="PS50110"/>
    </source>
</evidence>
<dbReference type="InterPro" id="IPR011006">
    <property type="entry name" value="CheY-like_superfamily"/>
</dbReference>
<dbReference type="EMBL" id="JAZHXI010000008">
    <property type="protein sequence ID" value="KAL2069080.1"/>
    <property type="molecule type" value="Genomic_DNA"/>
</dbReference>
<evidence type="ECO:0000313" key="12">
    <source>
        <dbReference type="Proteomes" id="UP001595075"/>
    </source>
</evidence>
<dbReference type="InterPro" id="IPR004358">
    <property type="entry name" value="Sig_transdc_His_kin-like_C"/>
</dbReference>
<reference evidence="11 12" key="1">
    <citation type="journal article" date="2024" name="Commun. Biol.">
        <title>Comparative genomic analysis of thermophilic fungi reveals convergent evolutionary adaptations and gene losses.</title>
        <authorList>
            <person name="Steindorff A.S."/>
            <person name="Aguilar-Pontes M.V."/>
            <person name="Robinson A.J."/>
            <person name="Andreopoulos B."/>
            <person name="LaButti K."/>
            <person name="Kuo A."/>
            <person name="Mondo S."/>
            <person name="Riley R."/>
            <person name="Otillar R."/>
            <person name="Haridas S."/>
            <person name="Lipzen A."/>
            <person name="Grimwood J."/>
            <person name="Schmutz J."/>
            <person name="Clum A."/>
            <person name="Reid I.D."/>
            <person name="Moisan M.C."/>
            <person name="Butler G."/>
            <person name="Nguyen T.T.M."/>
            <person name="Dewar K."/>
            <person name="Conant G."/>
            <person name="Drula E."/>
            <person name="Henrissat B."/>
            <person name="Hansel C."/>
            <person name="Singer S."/>
            <person name="Hutchinson M.I."/>
            <person name="de Vries R.P."/>
            <person name="Natvig D.O."/>
            <person name="Powell A.J."/>
            <person name="Tsang A."/>
            <person name="Grigoriev I.V."/>
        </authorList>
    </citation>
    <scope>NUCLEOTIDE SEQUENCE [LARGE SCALE GENOMIC DNA]</scope>
    <source>
        <strain evidence="11 12">CBS 494.80</strain>
    </source>
</reference>
<dbReference type="Pfam" id="PF02518">
    <property type="entry name" value="HATPase_c"/>
    <property type="match status" value="1"/>
</dbReference>
<dbReference type="InterPro" id="IPR036097">
    <property type="entry name" value="HisK_dim/P_sf"/>
</dbReference>
<keyword evidence="3 6" id="KW-0597">Phosphoprotein</keyword>
<protein>
    <recommendedName>
        <fullName evidence="2">histidine kinase</fullName>
        <ecNumber evidence="2">2.7.13.3</ecNumber>
    </recommendedName>
</protein>
<evidence type="ECO:0000256" key="3">
    <source>
        <dbReference type="ARBA" id="ARBA00022553"/>
    </source>
</evidence>
<dbReference type="InterPro" id="IPR001789">
    <property type="entry name" value="Sig_transdc_resp-reg_receiver"/>
</dbReference>
<evidence type="ECO:0000256" key="8">
    <source>
        <dbReference type="SAM" id="MobiDB-lite"/>
    </source>
</evidence>
<dbReference type="Pfam" id="PF00512">
    <property type="entry name" value="HisKA"/>
    <property type="match status" value="1"/>
</dbReference>
<dbReference type="SMART" id="SM00448">
    <property type="entry name" value="REC"/>
    <property type="match status" value="1"/>
</dbReference>
<feature type="region of interest" description="Disordered" evidence="8">
    <location>
        <begin position="333"/>
        <end position="421"/>
    </location>
</feature>
<dbReference type="SUPFAM" id="SSF47384">
    <property type="entry name" value="Homodimeric domain of signal transducing histidine kinase"/>
    <property type="match status" value="1"/>
</dbReference>
<dbReference type="InterPro" id="IPR036890">
    <property type="entry name" value="HATPase_C_sf"/>
</dbReference>
<dbReference type="SUPFAM" id="SSF55781">
    <property type="entry name" value="GAF domain-like"/>
    <property type="match status" value="1"/>
</dbReference>
<dbReference type="Gene3D" id="1.10.287.130">
    <property type="match status" value="1"/>
</dbReference>
<dbReference type="PRINTS" id="PR00344">
    <property type="entry name" value="BCTRLSENSOR"/>
</dbReference>